<evidence type="ECO:0000256" key="2">
    <source>
        <dbReference type="ARBA" id="ARBA00022448"/>
    </source>
</evidence>
<evidence type="ECO:0000256" key="5">
    <source>
        <dbReference type="ARBA" id="ARBA00022683"/>
    </source>
</evidence>
<keyword evidence="2" id="KW-0813">Transport</keyword>
<proteinExistence type="predicted"/>
<keyword evidence="6" id="KW-0812">Transmembrane</keyword>
<reference evidence="9" key="1">
    <citation type="submission" date="2019-11" db="EMBL/GenBank/DDBJ databases">
        <authorList>
            <person name="Feng L."/>
        </authorList>
    </citation>
    <scope>NUCLEOTIDE SEQUENCE</scope>
    <source>
        <strain evidence="9">AcaccaeLFYP115</strain>
    </source>
</reference>
<gene>
    <name evidence="9" type="primary">manZ_17</name>
    <name evidence="9" type="ORF">ACLFYP115_03238</name>
</gene>
<dbReference type="PANTHER" id="PTHR32502:SF5">
    <property type="entry name" value="N-ACETYLGALACTOSAMINE PERMEASE IID COMPONENT-RELATED"/>
    <property type="match status" value="1"/>
</dbReference>
<evidence type="ECO:0000256" key="1">
    <source>
        <dbReference type="ARBA" id="ARBA00004651"/>
    </source>
</evidence>
<dbReference type="PROSITE" id="PS51106">
    <property type="entry name" value="PTS_EIIC_TYPE_4"/>
    <property type="match status" value="1"/>
</dbReference>
<evidence type="ECO:0000313" key="9">
    <source>
        <dbReference type="EMBL" id="VYT40111.1"/>
    </source>
</evidence>
<dbReference type="InterPro" id="IPR004700">
    <property type="entry name" value="PTS_IIC_man"/>
</dbReference>
<organism evidence="9">
    <name type="scientific">Anaerostipes caccae</name>
    <dbReference type="NCBI Taxonomy" id="105841"/>
    <lineage>
        <taxon>Bacteria</taxon>
        <taxon>Bacillati</taxon>
        <taxon>Bacillota</taxon>
        <taxon>Clostridia</taxon>
        <taxon>Lachnospirales</taxon>
        <taxon>Lachnospiraceae</taxon>
        <taxon>Anaerostipes</taxon>
    </lineage>
</organism>
<keyword evidence="3" id="KW-1003">Cell membrane</keyword>
<dbReference type="PROSITE" id="PS51108">
    <property type="entry name" value="PTS_EIID"/>
    <property type="match status" value="1"/>
</dbReference>
<dbReference type="GO" id="GO:0009401">
    <property type="term" value="P:phosphoenolpyruvate-dependent sugar phosphotransferase system"/>
    <property type="evidence" value="ECO:0007669"/>
    <property type="project" value="UniProtKB-KW"/>
</dbReference>
<dbReference type="AlphaFoldDB" id="A0A6N2WGA8"/>
<dbReference type="RefSeq" id="WP_006568243.1">
    <property type="nucleotide sequence ID" value="NZ_BAABZP010000001.1"/>
</dbReference>
<dbReference type="InterPro" id="IPR050303">
    <property type="entry name" value="GatZ_KbaZ_carbometab"/>
</dbReference>
<dbReference type="InterPro" id="IPR004704">
    <property type="entry name" value="PTS_IID_man"/>
</dbReference>
<evidence type="ECO:0000256" key="6">
    <source>
        <dbReference type="ARBA" id="ARBA00022692"/>
    </source>
</evidence>
<keyword evidence="5" id="KW-0598">Phosphotransferase system</keyword>
<dbReference type="GO" id="GO:0005886">
    <property type="term" value="C:plasma membrane"/>
    <property type="evidence" value="ECO:0007669"/>
    <property type="project" value="UniProtKB-SubCell"/>
</dbReference>
<dbReference type="Pfam" id="PF03609">
    <property type="entry name" value="EII-Sor"/>
    <property type="match status" value="1"/>
</dbReference>
<evidence type="ECO:0000256" key="4">
    <source>
        <dbReference type="ARBA" id="ARBA00022597"/>
    </source>
</evidence>
<protein>
    <submittedName>
        <fullName evidence="9">Mannose permease IID component</fullName>
    </submittedName>
</protein>
<comment type="subcellular location">
    <subcellularLocation>
        <location evidence="1">Cell membrane</location>
        <topology evidence="1">Multi-pass membrane protein</topology>
    </subcellularLocation>
</comment>
<keyword evidence="8" id="KW-0472">Membrane</keyword>
<dbReference type="Pfam" id="PF03613">
    <property type="entry name" value="EIID-AGA"/>
    <property type="match status" value="1"/>
</dbReference>
<keyword evidence="4" id="KW-0762">Sugar transport</keyword>
<dbReference type="PANTHER" id="PTHR32502">
    <property type="entry name" value="N-ACETYLGALACTOSAMINE PERMEASE II COMPONENT-RELATED"/>
    <property type="match status" value="1"/>
</dbReference>
<evidence type="ECO:0000256" key="8">
    <source>
        <dbReference type="ARBA" id="ARBA00023136"/>
    </source>
</evidence>
<keyword evidence="7" id="KW-1133">Transmembrane helix</keyword>
<evidence type="ECO:0000256" key="7">
    <source>
        <dbReference type="ARBA" id="ARBA00022989"/>
    </source>
</evidence>
<accession>A0A6N2WGA8</accession>
<name>A0A6N2WGA8_9FIRM</name>
<sequence length="532" mass="56958">MEITILQAVLIGLFYWLAQSIAPYGSIAFSPLPCAVWAGLVMGDVTHGVMIGASIQLIYLGMIYAGGQVASDETAATLIAVPIILQSGMPIQSAVAVAIPVGVLMGQLQNIQQIVMTGVAHLADRYAEKGDTKKIYLCAFLYPQLVRIVLRFIPLSLAVYLGSPFVKHVLTIIPDFIMNGLTVAGSIMPAVGFGIVAFVIGQPILLPFFVIGFFLVKYTGVSTIGAAIAGGFIAFLFYLFTVKYVKQEPEEQEEEIPVVSHSLLTKRDVRKSFILWNIFAATSQNYERQMGMSFCASFIPCLKKMYKDNTEGLKDALKRHLEFYNTEATLGSTISGIALAMEEQKAMGNPVEGEMITGVKTGLMGPFAGIGDSIIWGTMQPLLTGLFLAGAAKGSVISALAPWTIFIIIQIVVSYRTWMTGYNLGAKSATKLLGSGGFKKLITTVSVFGLFMMGALAAGFISVKIPFAVTTKAGEFAVQKILDGLAPGLVPLAILTGTYLFTRKYKSFLKTAVMVLAVGLVLGSLGILAVIS</sequence>
<dbReference type="EMBL" id="CACRSQ010000010">
    <property type="protein sequence ID" value="VYT40111.1"/>
    <property type="molecule type" value="Genomic_DNA"/>
</dbReference>
<evidence type="ECO:0000256" key="3">
    <source>
        <dbReference type="ARBA" id="ARBA00022475"/>
    </source>
</evidence>